<sequence length="71" mass="8246">MRTLVDIPVEYLERLNDISERQQQSRASVIREAIAEYLVNHAQADADAAFGLWQENPVDGLAYQEKVREEW</sequence>
<accession>A0A7W7KM67</accession>
<dbReference type="Gene3D" id="1.10.1220.10">
    <property type="entry name" value="Met repressor-like"/>
    <property type="match status" value="1"/>
</dbReference>
<name>A0A7W7KM67_PSENT</name>
<dbReference type="AlphaFoldDB" id="A0A7W7KM67"/>
<dbReference type="RefSeq" id="WP_184592093.1">
    <property type="nucleotide sequence ID" value="NZ_JACHLI010000016.1"/>
</dbReference>
<evidence type="ECO:0000313" key="2">
    <source>
        <dbReference type="EMBL" id="MBB4865051.1"/>
    </source>
</evidence>
<organism evidence="2 3">
    <name type="scientific">Pseudomonas nitroreducens</name>
    <dbReference type="NCBI Taxonomy" id="46680"/>
    <lineage>
        <taxon>Bacteria</taxon>
        <taxon>Pseudomonadati</taxon>
        <taxon>Pseudomonadota</taxon>
        <taxon>Gammaproteobacteria</taxon>
        <taxon>Pseudomonadales</taxon>
        <taxon>Pseudomonadaceae</taxon>
        <taxon>Pseudomonas</taxon>
    </lineage>
</organism>
<feature type="domain" description="Ribbon-helix-helix protein CopG" evidence="1">
    <location>
        <begin position="2"/>
        <end position="38"/>
    </location>
</feature>
<dbReference type="InterPro" id="IPR002145">
    <property type="entry name" value="CopG"/>
</dbReference>
<dbReference type="InterPro" id="IPR013321">
    <property type="entry name" value="Arc_rbn_hlx_hlx"/>
</dbReference>
<proteinExistence type="predicted"/>
<reference evidence="2 3" key="1">
    <citation type="submission" date="2020-08" db="EMBL/GenBank/DDBJ databases">
        <title>Functional genomics of gut bacteria from endangered species of beetles.</title>
        <authorList>
            <person name="Carlos-Shanley C."/>
        </authorList>
    </citation>
    <scope>NUCLEOTIDE SEQUENCE [LARGE SCALE GENOMIC DNA]</scope>
    <source>
        <strain evidence="2 3">S00179</strain>
    </source>
</reference>
<protein>
    <submittedName>
        <fullName evidence="2">Metal-responsive CopG/Arc/MetJ family transcriptional regulator</fullName>
    </submittedName>
</protein>
<evidence type="ECO:0000313" key="3">
    <source>
        <dbReference type="Proteomes" id="UP000566995"/>
    </source>
</evidence>
<comment type="caution">
    <text evidence="2">The sequence shown here is derived from an EMBL/GenBank/DDBJ whole genome shotgun (WGS) entry which is preliminary data.</text>
</comment>
<dbReference type="Proteomes" id="UP000566995">
    <property type="component" value="Unassembled WGS sequence"/>
</dbReference>
<dbReference type="GO" id="GO:0006355">
    <property type="term" value="P:regulation of DNA-templated transcription"/>
    <property type="evidence" value="ECO:0007669"/>
    <property type="project" value="InterPro"/>
</dbReference>
<dbReference type="EMBL" id="JACHLI010000016">
    <property type="protein sequence ID" value="MBB4865051.1"/>
    <property type="molecule type" value="Genomic_DNA"/>
</dbReference>
<gene>
    <name evidence="2" type="ORF">HNP46_003927</name>
</gene>
<dbReference type="Pfam" id="PF01402">
    <property type="entry name" value="RHH_1"/>
    <property type="match status" value="1"/>
</dbReference>
<evidence type="ECO:0000259" key="1">
    <source>
        <dbReference type="Pfam" id="PF01402"/>
    </source>
</evidence>